<evidence type="ECO:0000256" key="6">
    <source>
        <dbReference type="ARBA" id="ARBA00022989"/>
    </source>
</evidence>
<feature type="transmembrane region" description="Helical" evidence="9">
    <location>
        <begin position="128"/>
        <end position="148"/>
    </location>
</feature>
<evidence type="ECO:0000256" key="8">
    <source>
        <dbReference type="ARBA" id="ARBA00038436"/>
    </source>
</evidence>
<feature type="transmembrane region" description="Helical" evidence="9">
    <location>
        <begin position="90"/>
        <end position="108"/>
    </location>
</feature>
<organism evidence="12 13">
    <name type="scientific">Comamonas squillarum</name>
    <dbReference type="NCBI Taxonomy" id="2977320"/>
    <lineage>
        <taxon>Bacteria</taxon>
        <taxon>Pseudomonadati</taxon>
        <taxon>Pseudomonadota</taxon>
        <taxon>Betaproteobacteria</taxon>
        <taxon>Burkholderiales</taxon>
        <taxon>Comamonadaceae</taxon>
        <taxon>Comamonas</taxon>
    </lineage>
</organism>
<gene>
    <name evidence="12" type="ORF">N4T19_06045</name>
</gene>
<keyword evidence="2 9" id="KW-0813">Transport</keyword>
<evidence type="ECO:0000256" key="1">
    <source>
        <dbReference type="ARBA" id="ARBA00004429"/>
    </source>
</evidence>
<name>A0ABY6A0J9_9BURK</name>
<evidence type="ECO:0000256" key="9">
    <source>
        <dbReference type="RuleBase" id="RU369079"/>
    </source>
</evidence>
<keyword evidence="5 9" id="KW-0812">Transmembrane</keyword>
<evidence type="ECO:0000256" key="4">
    <source>
        <dbReference type="ARBA" id="ARBA00022519"/>
    </source>
</evidence>
<evidence type="ECO:0000313" key="13">
    <source>
        <dbReference type="Proteomes" id="UP001058290"/>
    </source>
</evidence>
<proteinExistence type="inferred from homology"/>
<evidence type="ECO:0000256" key="3">
    <source>
        <dbReference type="ARBA" id="ARBA00022475"/>
    </source>
</evidence>
<evidence type="ECO:0000256" key="5">
    <source>
        <dbReference type="ARBA" id="ARBA00022692"/>
    </source>
</evidence>
<evidence type="ECO:0000256" key="2">
    <source>
        <dbReference type="ARBA" id="ARBA00022448"/>
    </source>
</evidence>
<feature type="transmembrane region" description="Helical" evidence="9">
    <location>
        <begin position="53"/>
        <end position="69"/>
    </location>
</feature>
<comment type="subcellular location">
    <subcellularLocation>
        <location evidence="1 9">Cell inner membrane</location>
        <topology evidence="1 9">Multi-pass membrane protein</topology>
    </subcellularLocation>
</comment>
<keyword evidence="7 9" id="KW-0472">Membrane</keyword>
<dbReference type="PANTHER" id="PTHR35011:SF2">
    <property type="entry name" value="2,3-DIKETO-L-GULONATE TRAP TRANSPORTER SMALL PERMEASE PROTEIN YIAM"/>
    <property type="match status" value="1"/>
</dbReference>
<keyword evidence="4 9" id="KW-0997">Cell inner membrane</keyword>
<sequence length="197" mass="21779">MGKVLKMLADGLTRALEIAMVLCMLVMLVMVFGNVMLRLFFNTGIDLSEEVPRFAFVWLTFLGAIVGMRKRAHLGVDLMVQMMPLAGRRVCWGLSQAIMLLCCVYIVYGTWLQHDIIAGNASPVAQLSMLWVYGVSYFTGAAIGFICLSNLVRLVLGKVADDELIDVQEEGMEEAREAEHAMQEQTPSQARSQGGRA</sequence>
<dbReference type="PANTHER" id="PTHR35011">
    <property type="entry name" value="2,3-DIKETO-L-GULONATE TRAP TRANSPORTER SMALL PERMEASE PROTEIN YIAM"/>
    <property type="match status" value="1"/>
</dbReference>
<feature type="transmembrane region" description="Helical" evidence="9">
    <location>
        <begin position="21"/>
        <end position="41"/>
    </location>
</feature>
<evidence type="ECO:0000259" key="11">
    <source>
        <dbReference type="Pfam" id="PF04290"/>
    </source>
</evidence>
<comment type="function">
    <text evidence="9">Part of the tripartite ATP-independent periplasmic (TRAP) transport system.</text>
</comment>
<keyword evidence="3" id="KW-1003">Cell membrane</keyword>
<dbReference type="InterPro" id="IPR055348">
    <property type="entry name" value="DctQ"/>
</dbReference>
<keyword evidence="13" id="KW-1185">Reference proteome</keyword>
<dbReference type="Pfam" id="PF04290">
    <property type="entry name" value="DctQ"/>
    <property type="match status" value="1"/>
</dbReference>
<dbReference type="RefSeq" id="WP_116924072.1">
    <property type="nucleotide sequence ID" value="NZ_CP104377.1"/>
</dbReference>
<accession>A0ABY6A0J9</accession>
<reference evidence="12" key="1">
    <citation type="submission" date="2022-09" db="EMBL/GenBank/DDBJ databases">
        <title>Bacterial diversity in gut of crayfish and pufferfish.</title>
        <authorList>
            <person name="Huang Y."/>
        </authorList>
    </citation>
    <scope>NUCLEOTIDE SEQUENCE</scope>
    <source>
        <strain evidence="12">PR12</strain>
    </source>
</reference>
<comment type="subunit">
    <text evidence="9">The complex comprises the extracytoplasmic solute receptor protein and the two transmembrane proteins.</text>
</comment>
<feature type="region of interest" description="Disordered" evidence="10">
    <location>
        <begin position="173"/>
        <end position="197"/>
    </location>
</feature>
<evidence type="ECO:0000313" key="12">
    <source>
        <dbReference type="EMBL" id="UXC19676.1"/>
    </source>
</evidence>
<evidence type="ECO:0000256" key="7">
    <source>
        <dbReference type="ARBA" id="ARBA00023136"/>
    </source>
</evidence>
<protein>
    <recommendedName>
        <fullName evidence="9">TRAP transporter small permease protein</fullName>
    </recommendedName>
</protein>
<feature type="compositionally biased region" description="Polar residues" evidence="10">
    <location>
        <begin position="186"/>
        <end position="197"/>
    </location>
</feature>
<evidence type="ECO:0000256" key="10">
    <source>
        <dbReference type="SAM" id="MobiDB-lite"/>
    </source>
</evidence>
<feature type="domain" description="Tripartite ATP-independent periplasmic transporters DctQ component" evidence="11">
    <location>
        <begin position="27"/>
        <end position="155"/>
    </location>
</feature>
<dbReference type="InterPro" id="IPR007387">
    <property type="entry name" value="TRAP_DctQ"/>
</dbReference>
<keyword evidence="6 9" id="KW-1133">Transmembrane helix</keyword>
<comment type="similarity">
    <text evidence="8 9">Belongs to the TRAP transporter small permease family.</text>
</comment>
<feature type="compositionally biased region" description="Basic and acidic residues" evidence="10">
    <location>
        <begin position="173"/>
        <end position="182"/>
    </location>
</feature>
<dbReference type="EMBL" id="CP104377">
    <property type="protein sequence ID" value="UXC19676.1"/>
    <property type="molecule type" value="Genomic_DNA"/>
</dbReference>
<dbReference type="Proteomes" id="UP001058290">
    <property type="component" value="Chromosome"/>
</dbReference>